<dbReference type="GO" id="GO:0006508">
    <property type="term" value="P:proteolysis"/>
    <property type="evidence" value="ECO:0007669"/>
    <property type="project" value="InterPro"/>
</dbReference>
<reference evidence="3 4" key="1">
    <citation type="submission" date="2019-09" db="EMBL/GenBank/DDBJ databases">
        <title>Bird 10,000 Genomes (B10K) Project - Family phase.</title>
        <authorList>
            <person name="Zhang G."/>
        </authorList>
    </citation>
    <scope>NUCLEOTIDE SEQUENCE [LARGE SCALE GENOMIC DNA]</scope>
    <source>
        <strain evidence="3">OUT-0003</strain>
        <tissue evidence="3">Muscle</tissue>
    </source>
</reference>
<evidence type="ECO:0000313" key="3">
    <source>
        <dbReference type="EMBL" id="NWX80710.1"/>
    </source>
</evidence>
<dbReference type="Proteomes" id="UP000536033">
    <property type="component" value="Unassembled WGS sequence"/>
</dbReference>
<dbReference type="PANTHER" id="PTHR24271:SF51">
    <property type="entry name" value="GRANZYME M"/>
    <property type="match status" value="1"/>
</dbReference>
<dbReference type="InterPro" id="IPR001254">
    <property type="entry name" value="Trypsin_dom"/>
</dbReference>
<dbReference type="InterPro" id="IPR018114">
    <property type="entry name" value="TRYPSIN_HIS"/>
</dbReference>
<name>A0A7K6Z9V1_ALCTO</name>
<dbReference type="SUPFAM" id="SSF50494">
    <property type="entry name" value="Trypsin-like serine proteases"/>
    <property type="match status" value="1"/>
</dbReference>
<feature type="domain" description="Peptidase S1" evidence="2">
    <location>
        <begin position="1"/>
        <end position="94"/>
    </location>
</feature>
<dbReference type="PROSITE" id="PS50240">
    <property type="entry name" value="TRYPSIN_DOM"/>
    <property type="match status" value="1"/>
</dbReference>
<protein>
    <submittedName>
        <fullName evidence="3">DDN1 protein</fullName>
    </submittedName>
</protein>
<organism evidence="3 4">
    <name type="scientific">Alca torda</name>
    <name type="common">Razorbill</name>
    <dbReference type="NCBI Taxonomy" id="28689"/>
    <lineage>
        <taxon>Eukaryota</taxon>
        <taxon>Metazoa</taxon>
        <taxon>Chordata</taxon>
        <taxon>Craniata</taxon>
        <taxon>Vertebrata</taxon>
        <taxon>Euteleostomi</taxon>
        <taxon>Archelosauria</taxon>
        <taxon>Archosauria</taxon>
        <taxon>Dinosauria</taxon>
        <taxon>Saurischia</taxon>
        <taxon>Theropoda</taxon>
        <taxon>Coelurosauria</taxon>
        <taxon>Aves</taxon>
        <taxon>Neognathae</taxon>
        <taxon>Neoaves</taxon>
        <taxon>Charadriiformes</taxon>
        <taxon>Alcidae</taxon>
        <taxon>Alca</taxon>
    </lineage>
</organism>
<dbReference type="GO" id="GO:0004252">
    <property type="term" value="F:serine-type endopeptidase activity"/>
    <property type="evidence" value="ECO:0007669"/>
    <property type="project" value="InterPro"/>
</dbReference>
<gene>
    <name evidence="3" type="primary">Bdmd1_1</name>
    <name evidence="3" type="ORF">ALCTOR_R05490</name>
</gene>
<dbReference type="AlphaFoldDB" id="A0A7K6Z9V1"/>
<dbReference type="EMBL" id="VZSD01035536">
    <property type="protein sequence ID" value="NWX80710.1"/>
    <property type="molecule type" value="Genomic_DNA"/>
</dbReference>
<evidence type="ECO:0000259" key="2">
    <source>
        <dbReference type="PROSITE" id="PS50240"/>
    </source>
</evidence>
<keyword evidence="4" id="KW-1185">Reference proteome</keyword>
<feature type="non-terminal residue" evidence="3">
    <location>
        <position position="94"/>
    </location>
</feature>
<dbReference type="PRINTS" id="PR00722">
    <property type="entry name" value="CHYMOTRYPSIN"/>
</dbReference>
<evidence type="ECO:0000313" key="4">
    <source>
        <dbReference type="Proteomes" id="UP000536033"/>
    </source>
</evidence>
<dbReference type="PROSITE" id="PS00134">
    <property type="entry name" value="TRYPSIN_HIS"/>
    <property type="match status" value="1"/>
</dbReference>
<comment type="caution">
    <text evidence="3">The sequence shown here is derived from an EMBL/GenBank/DDBJ whole genome shotgun (WGS) entry which is preliminary data.</text>
</comment>
<dbReference type="FunFam" id="2.40.10.10:FF:000005">
    <property type="entry name" value="Serine protease 37"/>
    <property type="match status" value="1"/>
</dbReference>
<dbReference type="Pfam" id="PF00089">
    <property type="entry name" value="Trypsin"/>
    <property type="match status" value="1"/>
</dbReference>
<sequence>IIGGHEARPHSRPYMVYVRSAGGGVCGGALLHKRWVLTAAHCVPRGTKALGTVMVGLHSRWDRGVATQTFPIQAACPHPDYNDQTFKNDLLLLQ</sequence>
<proteinExistence type="predicted"/>
<dbReference type="InterPro" id="IPR043504">
    <property type="entry name" value="Peptidase_S1_PA_chymotrypsin"/>
</dbReference>
<dbReference type="Gene3D" id="2.40.10.10">
    <property type="entry name" value="Trypsin-like serine proteases"/>
    <property type="match status" value="2"/>
</dbReference>
<accession>A0A7K6Z9V1</accession>
<dbReference type="PANTHER" id="PTHR24271">
    <property type="entry name" value="KALLIKREIN-RELATED"/>
    <property type="match status" value="1"/>
</dbReference>
<evidence type="ECO:0000256" key="1">
    <source>
        <dbReference type="ARBA" id="ARBA00023157"/>
    </source>
</evidence>
<keyword evidence="1" id="KW-1015">Disulfide bond</keyword>
<feature type="non-terminal residue" evidence="3">
    <location>
        <position position="1"/>
    </location>
</feature>
<dbReference type="InterPro" id="IPR009003">
    <property type="entry name" value="Peptidase_S1_PA"/>
</dbReference>
<dbReference type="InterPro" id="IPR001314">
    <property type="entry name" value="Peptidase_S1A"/>
</dbReference>